<dbReference type="Proteomes" id="UP000289465">
    <property type="component" value="Unassembled WGS sequence"/>
</dbReference>
<gene>
    <name evidence="1" type="ORF">AVE30378_01793</name>
    <name evidence="2" type="ORF">WHX56_15485</name>
</gene>
<keyword evidence="4" id="KW-1185">Reference proteome</keyword>
<dbReference type="OrthoDB" id="8527830at2"/>
<evidence type="ECO:0000313" key="1">
    <source>
        <dbReference type="EMBL" id="SSW65858.1"/>
    </source>
</evidence>
<proteinExistence type="predicted"/>
<dbReference type="EMBL" id="UFQC01000008">
    <property type="protein sequence ID" value="SSW65858.1"/>
    <property type="molecule type" value="Genomic_DNA"/>
</dbReference>
<evidence type="ECO:0000313" key="4">
    <source>
        <dbReference type="Proteomes" id="UP001456224"/>
    </source>
</evidence>
<dbReference type="RefSeq" id="WP_129240511.1">
    <property type="nucleotide sequence ID" value="NZ_CP148753.1"/>
</dbReference>
<dbReference type="AlphaFoldDB" id="A0A446CDB9"/>
<reference evidence="1 3" key="1">
    <citation type="submission" date="2018-07" db="EMBL/GenBank/DDBJ databases">
        <authorList>
            <person name="Peeters C."/>
        </authorList>
    </citation>
    <scope>NUCLEOTIDE SEQUENCE [LARGE SCALE GENOMIC DNA]</scope>
    <source>
        <strain evidence="1 3">LMG 30378</strain>
    </source>
</reference>
<protein>
    <submittedName>
        <fullName evidence="1">Uncharacterized protein</fullName>
    </submittedName>
</protein>
<organism evidence="1 3">
    <name type="scientific">Achromobacter veterisilvae</name>
    <dbReference type="NCBI Taxonomy" id="2069367"/>
    <lineage>
        <taxon>Bacteria</taxon>
        <taxon>Pseudomonadati</taxon>
        <taxon>Pseudomonadota</taxon>
        <taxon>Betaproteobacteria</taxon>
        <taxon>Burkholderiales</taxon>
        <taxon>Alcaligenaceae</taxon>
        <taxon>Achromobacter</taxon>
    </lineage>
</organism>
<evidence type="ECO:0000313" key="2">
    <source>
        <dbReference type="EMBL" id="WXR71068.1"/>
    </source>
</evidence>
<dbReference type="EMBL" id="CP148753">
    <property type="protein sequence ID" value="WXR71068.1"/>
    <property type="molecule type" value="Genomic_DNA"/>
</dbReference>
<reference evidence="2 4" key="2">
    <citation type="submission" date="2024-03" db="EMBL/GenBank/DDBJ databases">
        <title>Reference genomes for the five species model microbial community.</title>
        <authorList>
            <person name="Padfield D."/>
        </authorList>
    </citation>
    <scope>NUCLEOTIDE SEQUENCE [LARGE SCALE GENOMIC DNA]</scope>
    <source>
        <strain evidence="2 4">AB1</strain>
    </source>
</reference>
<accession>A0A446CDB9</accession>
<name>A0A446CDB9_9BURK</name>
<dbReference type="Proteomes" id="UP001456224">
    <property type="component" value="Chromosome"/>
</dbReference>
<evidence type="ECO:0000313" key="3">
    <source>
        <dbReference type="Proteomes" id="UP000289465"/>
    </source>
</evidence>
<sequence length="71" mass="8100">MPKKQGNDFSQLDADFVRVLEDLIDALIANGTLRLTDLPIQAQQKLTQRKQQRARLSEHLDLLDDEDGQVI</sequence>